<proteinExistence type="predicted"/>
<reference evidence="1 2" key="1">
    <citation type="submission" date="2023-04" db="EMBL/GenBank/DDBJ databases">
        <title>The genome sequence of Polyangium sorediatum DSM14670.</title>
        <authorList>
            <person name="Zhang X."/>
        </authorList>
    </citation>
    <scope>NUCLEOTIDE SEQUENCE [LARGE SCALE GENOMIC DNA]</scope>
    <source>
        <strain evidence="1 2">DSM 14670</strain>
    </source>
</reference>
<keyword evidence="2" id="KW-1185">Reference proteome</keyword>
<dbReference type="EMBL" id="JARZHI010000006">
    <property type="protein sequence ID" value="MDI1429886.1"/>
    <property type="molecule type" value="Genomic_DNA"/>
</dbReference>
<evidence type="ECO:0000313" key="2">
    <source>
        <dbReference type="Proteomes" id="UP001160301"/>
    </source>
</evidence>
<accession>A0ABT6NNM6</accession>
<organism evidence="1 2">
    <name type="scientific">Polyangium sorediatum</name>
    <dbReference type="NCBI Taxonomy" id="889274"/>
    <lineage>
        <taxon>Bacteria</taxon>
        <taxon>Pseudomonadati</taxon>
        <taxon>Myxococcota</taxon>
        <taxon>Polyangia</taxon>
        <taxon>Polyangiales</taxon>
        <taxon>Polyangiaceae</taxon>
        <taxon>Polyangium</taxon>
    </lineage>
</organism>
<gene>
    <name evidence="1" type="ORF">QHF89_10275</name>
</gene>
<protein>
    <submittedName>
        <fullName evidence="1">Uncharacterized protein</fullName>
    </submittedName>
</protein>
<dbReference type="Proteomes" id="UP001160301">
    <property type="component" value="Unassembled WGS sequence"/>
</dbReference>
<sequence>MRLATRSADINERGVREAITLALARALRMASFEGVFRTAEGVEIHEDEVVTQGTPPRLLRSAVLAERFRGAREVAFLVVTLGE</sequence>
<comment type="caution">
    <text evidence="1">The sequence shown here is derived from an EMBL/GenBank/DDBJ whole genome shotgun (WGS) entry which is preliminary data.</text>
</comment>
<name>A0ABT6NNM6_9BACT</name>
<dbReference type="RefSeq" id="WP_136965589.1">
    <property type="nucleotide sequence ID" value="NZ_JARZHI010000006.1"/>
</dbReference>
<evidence type="ECO:0000313" key="1">
    <source>
        <dbReference type="EMBL" id="MDI1429886.1"/>
    </source>
</evidence>